<dbReference type="Pfam" id="PF05030">
    <property type="entry name" value="SSXT"/>
    <property type="match status" value="1"/>
</dbReference>
<gene>
    <name evidence="4" type="ORF">PVBG_02194</name>
</gene>
<protein>
    <recommendedName>
        <fullName evidence="3">SS18 N-terminal domain-containing protein</fullName>
    </recommendedName>
</protein>
<feature type="region of interest" description="Disordered" evidence="2">
    <location>
        <begin position="322"/>
        <end position="418"/>
    </location>
</feature>
<feature type="region of interest" description="Disordered" evidence="2">
    <location>
        <begin position="1"/>
        <end position="229"/>
    </location>
</feature>
<sequence>MGFLINDEKQNEVIKTSPAEANREEPTSDIHLGECNNGKKNGEQCAGGNGLVALSGGDTPEREGPAEGSEGYLLANHSSEKEERCDGTPIDILATEEATTNWGGNGGSEREALVGPTEVSDPAGGEGEHSAAQSTDLTEPRVSPPTQQPPCDNGSDVNQPKGQPDSLEPTGEGEMQNFRSGNGDLIDTHDGGVSSAHQGSHSGDACTSVLSLHGPSEQGESRPSDDPNVLISTIEQQKSSFSFQSVLKNPNERAVLTQDGGGSESIPTTNVQASICTADGSASCGGEPGVTVGSPPLESNPLECNGASGMAAEGVGKVNCANGEVSNQGEVPVGVAAPTDGGVTSHPNGGVTGHPNGGVTGHPNGGVTGHPNGGVTGHPNGEATGHPNGGDPPRRKHPRAAERKTPSCANSDDGDESNQIIKKKIKKRIDENDHLFHAINQFMKEGLKNECIPLFERLQQNLFFLVMLANIPNENFDELESSSSDY</sequence>
<dbReference type="InterPro" id="IPR007726">
    <property type="entry name" value="SS18_N"/>
</dbReference>
<dbReference type="AlphaFoldDB" id="A0A0J9VFV9"/>
<feature type="compositionally biased region" description="Basic and acidic residues" evidence="2">
    <location>
        <begin position="21"/>
        <end position="32"/>
    </location>
</feature>
<accession>A0A0J9VFV9</accession>
<name>A0A0J9VFV9_PLAV1</name>
<evidence type="ECO:0000259" key="3">
    <source>
        <dbReference type="Pfam" id="PF05030"/>
    </source>
</evidence>
<evidence type="ECO:0000313" key="5">
    <source>
        <dbReference type="Proteomes" id="UP000053327"/>
    </source>
</evidence>
<evidence type="ECO:0000256" key="1">
    <source>
        <dbReference type="ARBA" id="ARBA00007945"/>
    </source>
</evidence>
<comment type="similarity">
    <text evidence="1">Belongs to the SS18 family.</text>
</comment>
<dbReference type="OrthoDB" id="372779at2759"/>
<feature type="compositionally biased region" description="Basic and acidic residues" evidence="2">
    <location>
        <begin position="1"/>
        <end position="12"/>
    </location>
</feature>
<dbReference type="Proteomes" id="UP000053327">
    <property type="component" value="Unassembled WGS sequence"/>
</dbReference>
<reference evidence="4 5" key="1">
    <citation type="submission" date="2011-08" db="EMBL/GenBank/DDBJ databases">
        <title>The Genome Sequence of Plasmodium vivax Brazil I.</title>
        <authorList>
            <consortium name="The Broad Institute Genome Sequencing Platform"/>
            <consortium name="The Broad Institute Genome Sequencing Center for Infectious Disease"/>
            <person name="Neafsey D."/>
            <person name="Carlton J."/>
            <person name="Barnwell J."/>
            <person name="Collins W."/>
            <person name="Escalante A."/>
            <person name="Mullikin J."/>
            <person name="Saul A."/>
            <person name="Guigo R."/>
            <person name="Camara F."/>
            <person name="Young S.K."/>
            <person name="Zeng Q."/>
            <person name="Gargeya S."/>
            <person name="Fitzgerald M."/>
            <person name="Haas B."/>
            <person name="Abouelleil A."/>
            <person name="Alvarado L."/>
            <person name="Arachchi H.M."/>
            <person name="Berlin A."/>
            <person name="Brown A."/>
            <person name="Chapman S.B."/>
            <person name="Chen Z."/>
            <person name="Dunbar C."/>
            <person name="Freedman E."/>
            <person name="Gearin G."/>
            <person name="Gellesch M."/>
            <person name="Goldberg J."/>
            <person name="Griggs A."/>
            <person name="Gujja S."/>
            <person name="Heiman D."/>
            <person name="Howarth C."/>
            <person name="Larson L."/>
            <person name="Lui A."/>
            <person name="MacDonald P.J.P."/>
            <person name="Montmayeur A."/>
            <person name="Murphy C."/>
            <person name="Neiman D."/>
            <person name="Pearson M."/>
            <person name="Priest M."/>
            <person name="Roberts A."/>
            <person name="Saif S."/>
            <person name="Shea T."/>
            <person name="Shenoy N."/>
            <person name="Sisk P."/>
            <person name="Stolte C."/>
            <person name="Sykes S."/>
            <person name="Wortman J."/>
            <person name="Nusbaum C."/>
            <person name="Birren B."/>
        </authorList>
    </citation>
    <scope>NUCLEOTIDE SEQUENCE [LARGE SCALE GENOMIC DNA]</scope>
    <source>
        <strain evidence="4 5">Brazil I</strain>
    </source>
</reference>
<proteinExistence type="inferred from homology"/>
<organism evidence="4 5">
    <name type="scientific">Plasmodium vivax (strain Brazil I)</name>
    <dbReference type="NCBI Taxonomy" id="1033975"/>
    <lineage>
        <taxon>Eukaryota</taxon>
        <taxon>Sar</taxon>
        <taxon>Alveolata</taxon>
        <taxon>Apicomplexa</taxon>
        <taxon>Aconoidasida</taxon>
        <taxon>Haemosporida</taxon>
        <taxon>Plasmodiidae</taxon>
        <taxon>Plasmodium</taxon>
        <taxon>Plasmodium (Plasmodium)</taxon>
    </lineage>
</organism>
<feature type="compositionally biased region" description="Gly residues" evidence="2">
    <location>
        <begin position="350"/>
        <end position="376"/>
    </location>
</feature>
<feature type="domain" description="SS18 N-terminal" evidence="3">
    <location>
        <begin position="419"/>
        <end position="470"/>
    </location>
</feature>
<dbReference type="EMBL" id="KQ234837">
    <property type="protein sequence ID" value="KMZ85508.1"/>
    <property type="molecule type" value="Genomic_DNA"/>
</dbReference>
<evidence type="ECO:0000313" key="4">
    <source>
        <dbReference type="EMBL" id="KMZ85508.1"/>
    </source>
</evidence>
<evidence type="ECO:0000256" key="2">
    <source>
        <dbReference type="SAM" id="MobiDB-lite"/>
    </source>
</evidence>